<dbReference type="GO" id="GO:0003924">
    <property type="term" value="F:GTPase activity"/>
    <property type="evidence" value="ECO:0007669"/>
    <property type="project" value="InterPro"/>
</dbReference>
<dbReference type="GO" id="GO:0005938">
    <property type="term" value="C:cell cortex"/>
    <property type="evidence" value="ECO:0007669"/>
    <property type="project" value="UniProtKB-ARBA"/>
</dbReference>
<dbReference type="GO" id="GO:0007264">
    <property type="term" value="P:small GTPase-mediated signal transduction"/>
    <property type="evidence" value="ECO:0007669"/>
    <property type="project" value="InterPro"/>
</dbReference>
<feature type="region of interest" description="Disordered" evidence="12">
    <location>
        <begin position="773"/>
        <end position="986"/>
    </location>
</feature>
<dbReference type="SMART" id="SM00320">
    <property type="entry name" value="WD40"/>
    <property type="match status" value="2"/>
</dbReference>
<dbReference type="EMBL" id="JAACJK010000164">
    <property type="protein sequence ID" value="KAF5324809.1"/>
    <property type="molecule type" value="Genomic_DNA"/>
</dbReference>
<dbReference type="Proteomes" id="UP000541558">
    <property type="component" value="Unassembled WGS sequence"/>
</dbReference>
<dbReference type="SUPFAM" id="SSF50978">
    <property type="entry name" value="WD40 repeat-like"/>
    <property type="match status" value="1"/>
</dbReference>
<organism evidence="13 14">
    <name type="scientific">Ephemerocybe angulata</name>
    <dbReference type="NCBI Taxonomy" id="980116"/>
    <lineage>
        <taxon>Eukaryota</taxon>
        <taxon>Fungi</taxon>
        <taxon>Dikarya</taxon>
        <taxon>Basidiomycota</taxon>
        <taxon>Agaricomycotina</taxon>
        <taxon>Agaricomycetes</taxon>
        <taxon>Agaricomycetidae</taxon>
        <taxon>Agaricales</taxon>
        <taxon>Agaricineae</taxon>
        <taxon>Psathyrellaceae</taxon>
        <taxon>Ephemerocybe</taxon>
    </lineage>
</organism>
<dbReference type="InterPro" id="IPR027417">
    <property type="entry name" value="P-loop_NTPase"/>
</dbReference>
<evidence type="ECO:0000256" key="6">
    <source>
        <dbReference type="ARBA" id="ARBA00023134"/>
    </source>
</evidence>
<feature type="compositionally biased region" description="Low complexity" evidence="12">
    <location>
        <begin position="532"/>
        <end position="541"/>
    </location>
</feature>
<dbReference type="GO" id="GO:0005525">
    <property type="term" value="F:GTP binding"/>
    <property type="evidence" value="ECO:0007669"/>
    <property type="project" value="UniProtKB-KW"/>
</dbReference>
<keyword evidence="6" id="KW-0342">GTP-binding</keyword>
<dbReference type="PROSITE" id="PS50082">
    <property type="entry name" value="WD_REPEATS_2"/>
    <property type="match status" value="1"/>
</dbReference>
<feature type="compositionally biased region" description="Pro residues" evidence="12">
    <location>
        <begin position="909"/>
        <end position="929"/>
    </location>
</feature>
<evidence type="ECO:0000256" key="10">
    <source>
        <dbReference type="ARBA" id="ARBA00023306"/>
    </source>
</evidence>
<dbReference type="PROSITE" id="PS51419">
    <property type="entry name" value="RAB"/>
    <property type="match status" value="1"/>
</dbReference>
<feature type="compositionally biased region" description="Polar residues" evidence="12">
    <location>
        <begin position="828"/>
        <end position="846"/>
    </location>
</feature>
<comment type="caution">
    <text evidence="13">The sequence shown here is derived from an EMBL/GenBank/DDBJ whole genome shotgun (WGS) entry which is preliminary data.</text>
</comment>
<feature type="region of interest" description="Disordered" evidence="12">
    <location>
        <begin position="102"/>
        <end position="131"/>
    </location>
</feature>
<keyword evidence="10" id="KW-0131">Cell cycle</keyword>
<name>A0A8H5F5S8_9AGAR</name>
<dbReference type="GO" id="GO:0005886">
    <property type="term" value="C:plasma membrane"/>
    <property type="evidence" value="ECO:0007669"/>
    <property type="project" value="UniProtKB-SubCell"/>
</dbReference>
<sequence>MAGSISSDDEGSTPTALAGSILGLKAPLRIRRHGSTQKPHLILRRVVEEDNSSDEDEPNRVVRFSLFALKRIEVKPGKEILLCVATEDENFKDIPVVFEADTTSSESAGEPGSHPFPMEVDSEEDEEEVAKPPVRHVLPPHVRRTWHKKVPEEPPFFSGPIATRVSTGVQASPAVASIGVEATPKGRSVSIQASLSTSSVSVQATITSSAASVQATTTSSAASAQTDPIVVPPPPERKSQGSQRDSETSDPGRRSLSPMDLDSASSSEASTPVTSYFPNSLPTTQSSLPGRSASPHLNGDDHASDLTKDSWSGQVSPDLSPATQSGSLKPLSPLPSIHSIPLPTDRWSDTWDGFKERPPPTSTQSPQVTSAAQASTSKTVESPRYNVSTPSITPLPPQAESPAYSPTLSLLPELDNGLPSTQKPLAAGRPVQASEPSRVVASKDKETSTGSDLTPYPPTSALPPPPPQPAKKHAIYDMFVPAKLATAASIESIPTGLNMIEPEAGKGSFSTTVPRPVQTSVKPNLPTPPPSTQSSFSQTKSAPPSIPVTSGVLSLGPTSIVDLTKAHVTSFPPVPVDPKSVARPVSGPSTNPLNIAPSTMPTAMRSCISGVAPPAGPRSLQSVSSKKPVVIGSGWSAAKGLASLPAPPEPAPQAAPSKKRRRGKAGKGKGKAGEASKASTPVSDAALEGASSTPPAPPSTLLPAPPSTLPPAPPSTLPPALPPTLPQPPPPPPPGLPSTLPPPPPEPPSGPPSNRLVEVSRLRSGWKPVTVTFVSPFRPAPDSNQSGLDGLSTSTSSRSPTDSSSSTSFGFGTNSSSSSVSSVWTVGADSTNDPSTQSHSDSTDPTSIPPGLRQGKDAPPHLKRPSPASKQTNGMQPAGVFSLGPIPTSNTSIPVRPQPATASKTVATPTPPPPPSTATPKPAPPPPATTSPVVPLMHPLPPRPPVPQPAQGRGVKRERAASPEVPQNNGATWRDRISPPRGRKPRVNVACPTVQCSSMKTLQGDGEPYLKTISFSSDGTYFVLGCSDQTIRVWSTRERLELARLTHHSPIVNAYWLEGDAGVIVLTDDGLVSKWTKIGPNAWKWAKVLNAGDDLRSDQDPICFAYAKDRIAVSFPRLGVKVWIFSNGVWHVQRSILRQNVTAITFMENGEALLGGTRDGALWYCEIPNGTLRAYAFLKSKIISLDLSPTGTHVLVGSSSGGAALVALRKSENKGHIEKVYSLNKEGDGWAGRNEFGATFATKGQAVLFASVDSCALVWDRKKGGAVYGLEHDEGDIIEAVATCLLISYTTNKFPSEYVPTVFDNYAVTVMIGEDPYTLGLFDTAGQEDYDRLRPLSYPQTDVFLVCFSVTSPASFENVKEKWFPEVHHHCPGVPCLIVGTQIDLRDDAQVIEKLARQKQRPVTSEQGERLARELGAVKYVECSALTQKGLKNVFDEAIVAALEPPIMSGKRKRCKMF</sequence>
<feature type="compositionally biased region" description="Basic and acidic residues" evidence="12">
    <location>
        <begin position="298"/>
        <end position="308"/>
    </location>
</feature>
<evidence type="ECO:0000313" key="13">
    <source>
        <dbReference type="EMBL" id="KAF5324809.1"/>
    </source>
</evidence>
<evidence type="ECO:0000256" key="8">
    <source>
        <dbReference type="ARBA" id="ARBA00023288"/>
    </source>
</evidence>
<keyword evidence="5" id="KW-0547">Nucleotide-binding</keyword>
<dbReference type="GO" id="GO:0030010">
    <property type="term" value="P:establishment of cell polarity"/>
    <property type="evidence" value="ECO:0007669"/>
    <property type="project" value="UniProtKB-ARBA"/>
</dbReference>
<evidence type="ECO:0000313" key="14">
    <source>
        <dbReference type="Proteomes" id="UP000541558"/>
    </source>
</evidence>
<dbReference type="InterPro" id="IPR005225">
    <property type="entry name" value="Small_GTP-bd"/>
</dbReference>
<dbReference type="CDD" id="cd01874">
    <property type="entry name" value="Cdc42"/>
    <property type="match status" value="1"/>
</dbReference>
<evidence type="ECO:0000256" key="7">
    <source>
        <dbReference type="ARBA" id="ARBA00023136"/>
    </source>
</evidence>
<dbReference type="SMART" id="SM00173">
    <property type="entry name" value="RAS"/>
    <property type="match status" value="1"/>
</dbReference>
<keyword evidence="8" id="KW-0449">Lipoprotein</keyword>
<feature type="compositionally biased region" description="Polar residues" evidence="12">
    <location>
        <begin position="309"/>
        <end position="324"/>
    </location>
</feature>
<feature type="region of interest" description="Disordered" evidence="12">
    <location>
        <begin position="504"/>
        <end position="550"/>
    </location>
</feature>
<comment type="similarity">
    <text evidence="2">Belongs to the small GTPase superfamily. Rho family. CDC42 subfamily.</text>
</comment>
<keyword evidence="4" id="KW-0488">Methylation</keyword>
<keyword evidence="3" id="KW-1003">Cell membrane</keyword>
<feature type="compositionally biased region" description="Low complexity" evidence="12">
    <location>
        <begin position="899"/>
        <end position="908"/>
    </location>
</feature>
<evidence type="ECO:0000256" key="3">
    <source>
        <dbReference type="ARBA" id="ARBA00022475"/>
    </source>
</evidence>
<evidence type="ECO:0000256" key="5">
    <source>
        <dbReference type="ARBA" id="ARBA00022741"/>
    </source>
</evidence>
<dbReference type="PRINTS" id="PR00449">
    <property type="entry name" value="RASTRNSFRMNG"/>
</dbReference>
<dbReference type="Gene3D" id="3.40.50.300">
    <property type="entry name" value="P-loop containing nucleotide triphosphate hydrolases"/>
    <property type="match status" value="1"/>
</dbReference>
<dbReference type="InterPro" id="IPR036322">
    <property type="entry name" value="WD40_repeat_dom_sf"/>
</dbReference>
<dbReference type="SMART" id="SM00174">
    <property type="entry name" value="RHO"/>
    <property type="match status" value="1"/>
</dbReference>
<feature type="region of interest" description="Disordered" evidence="12">
    <location>
        <begin position="217"/>
        <end position="470"/>
    </location>
</feature>
<evidence type="ECO:0000256" key="9">
    <source>
        <dbReference type="ARBA" id="ARBA00023289"/>
    </source>
</evidence>
<feature type="compositionally biased region" description="Basic residues" evidence="12">
    <location>
        <begin position="657"/>
        <end position="670"/>
    </location>
</feature>
<keyword evidence="7" id="KW-0472">Membrane</keyword>
<dbReference type="PROSITE" id="PS51421">
    <property type="entry name" value="RAS"/>
    <property type="match status" value="1"/>
</dbReference>
<feature type="compositionally biased region" description="Pro residues" evidence="12">
    <location>
        <begin position="455"/>
        <end position="469"/>
    </location>
</feature>
<dbReference type="InterPro" id="IPR003578">
    <property type="entry name" value="Small_GTPase_Rho"/>
</dbReference>
<keyword evidence="14" id="KW-1185">Reference proteome</keyword>
<dbReference type="PANTHER" id="PTHR24072">
    <property type="entry name" value="RHO FAMILY GTPASE"/>
    <property type="match status" value="1"/>
</dbReference>
<evidence type="ECO:0000256" key="12">
    <source>
        <dbReference type="SAM" id="MobiDB-lite"/>
    </source>
</evidence>
<evidence type="ECO:0000256" key="1">
    <source>
        <dbReference type="ARBA" id="ARBA00004342"/>
    </source>
</evidence>
<feature type="compositionally biased region" description="Pro residues" evidence="12">
    <location>
        <begin position="694"/>
        <end position="751"/>
    </location>
</feature>
<feature type="repeat" description="WD" evidence="11">
    <location>
        <begin position="1010"/>
        <end position="1044"/>
    </location>
</feature>
<reference evidence="13 14" key="1">
    <citation type="journal article" date="2020" name="ISME J.">
        <title>Uncovering the hidden diversity of litter-decomposition mechanisms in mushroom-forming fungi.</title>
        <authorList>
            <person name="Floudas D."/>
            <person name="Bentzer J."/>
            <person name="Ahren D."/>
            <person name="Johansson T."/>
            <person name="Persson P."/>
            <person name="Tunlid A."/>
        </authorList>
    </citation>
    <scope>NUCLEOTIDE SEQUENCE [LARGE SCALE GENOMIC DNA]</scope>
    <source>
        <strain evidence="13 14">CBS 175.51</strain>
    </source>
</reference>
<feature type="compositionally biased region" description="Pro residues" evidence="12">
    <location>
        <begin position="938"/>
        <end position="948"/>
    </location>
</feature>
<feature type="compositionally biased region" description="Low complexity" evidence="12">
    <location>
        <begin position="786"/>
        <end position="823"/>
    </location>
</feature>
<feature type="compositionally biased region" description="Low complexity" evidence="12">
    <location>
        <begin position="325"/>
        <end position="343"/>
    </location>
</feature>
<dbReference type="FunFam" id="3.40.50.300:FF:000236">
    <property type="entry name" value="Cell division control protein 42"/>
    <property type="match status" value="1"/>
</dbReference>
<dbReference type="OrthoDB" id="8830751at2759"/>
<feature type="compositionally biased region" description="Low complexity" evidence="12">
    <location>
        <begin position="362"/>
        <end position="377"/>
    </location>
</feature>
<dbReference type="Pfam" id="PF00400">
    <property type="entry name" value="WD40"/>
    <property type="match status" value="1"/>
</dbReference>
<keyword evidence="9" id="KW-0636">Prenylation</keyword>
<feature type="region of interest" description="Disordered" evidence="12">
    <location>
        <begin position="641"/>
        <end position="760"/>
    </location>
</feature>
<keyword evidence="11" id="KW-0853">WD repeat</keyword>
<dbReference type="InterPro" id="IPR037874">
    <property type="entry name" value="Cdc42"/>
</dbReference>
<dbReference type="InterPro" id="IPR001806">
    <property type="entry name" value="Small_GTPase"/>
</dbReference>
<dbReference type="InterPro" id="IPR001680">
    <property type="entry name" value="WD40_rpt"/>
</dbReference>
<feature type="compositionally biased region" description="Low complexity" evidence="12">
    <location>
        <begin position="217"/>
        <end position="226"/>
    </location>
</feature>
<dbReference type="GO" id="GO:0051286">
    <property type="term" value="C:cell tip"/>
    <property type="evidence" value="ECO:0007669"/>
    <property type="project" value="UniProtKB-ARBA"/>
</dbReference>
<feature type="compositionally biased region" description="Basic and acidic residues" evidence="12">
    <location>
        <begin position="346"/>
        <end position="358"/>
    </location>
</feature>
<evidence type="ECO:0000256" key="4">
    <source>
        <dbReference type="ARBA" id="ARBA00022481"/>
    </source>
</evidence>
<evidence type="ECO:0000256" key="2">
    <source>
        <dbReference type="ARBA" id="ARBA00008112"/>
    </source>
</evidence>
<dbReference type="PROSITE" id="PS51420">
    <property type="entry name" value="RHO"/>
    <property type="match status" value="1"/>
</dbReference>
<protein>
    <submittedName>
        <fullName evidence="13">Uncharacterized protein</fullName>
    </submittedName>
</protein>
<gene>
    <name evidence="13" type="ORF">D9611_004189</name>
</gene>
<feature type="compositionally biased region" description="Polar residues" evidence="12">
    <location>
        <begin position="263"/>
        <end position="289"/>
    </location>
</feature>
<dbReference type="SUPFAM" id="SSF52540">
    <property type="entry name" value="P-loop containing nucleoside triphosphate hydrolases"/>
    <property type="match status" value="1"/>
</dbReference>
<dbReference type="Pfam" id="PF00071">
    <property type="entry name" value="Ras"/>
    <property type="match status" value="1"/>
</dbReference>
<dbReference type="InterPro" id="IPR015943">
    <property type="entry name" value="WD40/YVTN_repeat-like_dom_sf"/>
</dbReference>
<proteinExistence type="inferred from homology"/>
<accession>A0A8H5F5S8</accession>
<dbReference type="SMART" id="SM00175">
    <property type="entry name" value="RAB"/>
    <property type="match status" value="1"/>
</dbReference>
<dbReference type="Gene3D" id="2.130.10.10">
    <property type="entry name" value="YVTN repeat-like/Quinoprotein amine dehydrogenase"/>
    <property type="match status" value="1"/>
</dbReference>
<dbReference type="NCBIfam" id="TIGR00231">
    <property type="entry name" value="small_GTP"/>
    <property type="match status" value="1"/>
</dbReference>
<feature type="compositionally biased region" description="Basic and acidic residues" evidence="12">
    <location>
        <begin position="235"/>
        <end position="253"/>
    </location>
</feature>
<evidence type="ECO:0000256" key="11">
    <source>
        <dbReference type="PROSITE-ProRule" id="PRU00221"/>
    </source>
</evidence>
<comment type="subcellular location">
    <subcellularLocation>
        <location evidence="1">Cell membrane</location>
        <topology evidence="1">Lipid-anchor</topology>
        <orientation evidence="1">Cytoplasmic side</orientation>
    </subcellularLocation>
</comment>